<evidence type="ECO:0000313" key="1">
    <source>
        <dbReference type="EMBL" id="CEL58576.1"/>
    </source>
</evidence>
<dbReference type="Proteomes" id="UP000059188">
    <property type="component" value="Unassembled WGS sequence"/>
</dbReference>
<organism evidence="1 2">
    <name type="scientific">Thanatephorus cucumeris (strain AG1-IB / isolate 7/3/14)</name>
    <name type="common">Lettuce bottom rot fungus</name>
    <name type="synonym">Rhizoctonia solani</name>
    <dbReference type="NCBI Taxonomy" id="1108050"/>
    <lineage>
        <taxon>Eukaryota</taxon>
        <taxon>Fungi</taxon>
        <taxon>Dikarya</taxon>
        <taxon>Basidiomycota</taxon>
        <taxon>Agaricomycotina</taxon>
        <taxon>Agaricomycetes</taxon>
        <taxon>Cantharellales</taxon>
        <taxon>Ceratobasidiaceae</taxon>
        <taxon>Rhizoctonia</taxon>
        <taxon>Rhizoctonia solani AG-1</taxon>
    </lineage>
</organism>
<sequence>MEHKSKRAHADLESAKKAYAKFLQIMEETYDGNQAGLKFFHSQQLEEQTKLQCILDEEQMTYNKEEERANTKKEDVCCQICIWDKRLKVLKAERAGREHKKAVLKMDSPMGRVQQ</sequence>
<gene>
    <name evidence="1" type="ORF">RSOLAG1IB_08652</name>
</gene>
<protein>
    <submittedName>
        <fullName evidence="1">Uncharacterized protein</fullName>
    </submittedName>
</protein>
<dbReference type="EMBL" id="LN679131">
    <property type="protein sequence ID" value="CEL58576.1"/>
    <property type="molecule type" value="Genomic_DNA"/>
</dbReference>
<accession>A0A0B7FKW8</accession>
<dbReference type="AlphaFoldDB" id="A0A0B7FKW8"/>
<evidence type="ECO:0000313" key="2">
    <source>
        <dbReference type="Proteomes" id="UP000059188"/>
    </source>
</evidence>
<name>A0A0B7FKW8_THACB</name>
<proteinExistence type="predicted"/>
<keyword evidence="2" id="KW-1185">Reference proteome</keyword>
<reference evidence="1 2" key="1">
    <citation type="submission" date="2014-11" db="EMBL/GenBank/DDBJ databases">
        <authorList>
            <person name="Wibberg Daniel"/>
        </authorList>
    </citation>
    <scope>NUCLEOTIDE SEQUENCE [LARGE SCALE GENOMIC DNA]</scope>
    <source>
        <strain evidence="1">Rhizoctonia solani AG1-IB 7/3/14</strain>
    </source>
</reference>